<protein>
    <submittedName>
        <fullName evidence="1">Cytochrome C</fullName>
    </submittedName>
</protein>
<name>A0A2D3WJ08_9BACT</name>
<comment type="caution">
    <text evidence="1">The sequence shown here is derived from an EMBL/GenBank/DDBJ whole genome shotgun (WGS) entry which is preliminary data.</text>
</comment>
<evidence type="ECO:0000313" key="2">
    <source>
        <dbReference type="Proteomes" id="UP000231638"/>
    </source>
</evidence>
<accession>A0A2D3WJ08</accession>
<proteinExistence type="predicted"/>
<dbReference type="AlphaFoldDB" id="A0A2D3WJ08"/>
<dbReference type="Proteomes" id="UP000231638">
    <property type="component" value="Unassembled WGS sequence"/>
</dbReference>
<evidence type="ECO:0000313" key="1">
    <source>
        <dbReference type="EMBL" id="DAB37079.1"/>
    </source>
</evidence>
<gene>
    <name evidence="1" type="ORF">CFH80_01450</name>
</gene>
<dbReference type="STRING" id="366522.GCA_001548055_00040"/>
<sequence length="113" mass="12733">MLRLNSKEEIMKRYTTAFFALCLIGAVSLFADINQGSTIYKSSFRTACGFSGNVMAKKHTQNEWQALFDAKELANELQTLCPSSKPLKENDVAHLYEFLYHYASDSGNTALCY</sequence>
<reference evidence="1 2" key="1">
    <citation type="journal article" date="2017" name="Front. Microbiol.">
        <title>Comparative Genomic Analysis of the Class Epsilonproteobacteria and Proposed Reclassification to Epsilonbacteraeota (phyl. nov.).</title>
        <authorList>
            <person name="Waite D.W."/>
            <person name="Vanwonterghem I."/>
            <person name="Rinke C."/>
            <person name="Parks D.H."/>
            <person name="Zhang Y."/>
            <person name="Takai K."/>
            <person name="Sievert S.M."/>
            <person name="Simon J."/>
            <person name="Campbell B.J."/>
            <person name="Hanson T.E."/>
            <person name="Woyke T."/>
            <person name="Klotz M.G."/>
            <person name="Hugenholtz P."/>
        </authorList>
    </citation>
    <scope>NUCLEOTIDE SEQUENCE [LARGE SCALE GENOMIC DNA]</scope>
    <source>
        <strain evidence="1">UBA11420</strain>
    </source>
</reference>
<organism evidence="1 2">
    <name type="scientific">Sulfurospirillum cavolei</name>
    <dbReference type="NCBI Taxonomy" id="366522"/>
    <lineage>
        <taxon>Bacteria</taxon>
        <taxon>Pseudomonadati</taxon>
        <taxon>Campylobacterota</taxon>
        <taxon>Epsilonproteobacteria</taxon>
        <taxon>Campylobacterales</taxon>
        <taxon>Sulfurospirillaceae</taxon>
        <taxon>Sulfurospirillum</taxon>
    </lineage>
</organism>
<dbReference type="EMBL" id="DLUG01000045">
    <property type="protein sequence ID" value="DAB37079.1"/>
    <property type="molecule type" value="Genomic_DNA"/>
</dbReference>